<gene>
    <name evidence="2" type="ORF">GLP40_20275</name>
</gene>
<evidence type="ECO:0000256" key="1">
    <source>
        <dbReference type="SAM" id="SignalP"/>
    </source>
</evidence>
<sequence length="163" mass="16398">MTLKARSVLLAAAAGSALFLSTGIASADPTDLSGFLVGDTAFFNIGGFNCSIAANGVAGCDINPAAAVTYVSLSGPNGQAYPVPYAPAVIIDNAAWPAHPEWAGGSSHTQPGGNQTLPFSGDVWTPASISYAGATCAQGYRGAVQCTSMGHQFSFNSSQVYGS</sequence>
<accession>A0A6I3L5F6</accession>
<dbReference type="RefSeq" id="WP_154789529.1">
    <property type="nucleotide sequence ID" value="NZ_WMBB01000009.1"/>
</dbReference>
<reference evidence="2 3" key="1">
    <citation type="submission" date="2019-11" db="EMBL/GenBank/DDBJ databases">
        <title>Nocardia sp. nov. CT2-14 isolated from soil.</title>
        <authorList>
            <person name="Kanchanasin P."/>
            <person name="Tanasupawat S."/>
            <person name="Yuki M."/>
            <person name="Kudo T."/>
        </authorList>
    </citation>
    <scope>NUCLEOTIDE SEQUENCE [LARGE SCALE GENOMIC DNA]</scope>
    <source>
        <strain evidence="2 3">CT2-14</strain>
    </source>
</reference>
<keyword evidence="3" id="KW-1185">Reference proteome</keyword>
<name>A0A6I3L5F6_9NOCA</name>
<organism evidence="2 3">
    <name type="scientific">Nocardia aurantiaca</name>
    <dbReference type="NCBI Taxonomy" id="2675850"/>
    <lineage>
        <taxon>Bacteria</taxon>
        <taxon>Bacillati</taxon>
        <taxon>Actinomycetota</taxon>
        <taxon>Actinomycetes</taxon>
        <taxon>Mycobacteriales</taxon>
        <taxon>Nocardiaceae</taxon>
        <taxon>Nocardia</taxon>
    </lineage>
</organism>
<proteinExistence type="predicted"/>
<comment type="caution">
    <text evidence="2">The sequence shown here is derived from an EMBL/GenBank/DDBJ whole genome shotgun (WGS) entry which is preliminary data.</text>
</comment>
<evidence type="ECO:0000313" key="3">
    <source>
        <dbReference type="Proteomes" id="UP000432464"/>
    </source>
</evidence>
<dbReference type="Proteomes" id="UP000432464">
    <property type="component" value="Unassembled WGS sequence"/>
</dbReference>
<dbReference type="EMBL" id="WMBB01000009">
    <property type="protein sequence ID" value="MTE15099.1"/>
    <property type="molecule type" value="Genomic_DNA"/>
</dbReference>
<evidence type="ECO:0000313" key="2">
    <source>
        <dbReference type="EMBL" id="MTE15099.1"/>
    </source>
</evidence>
<keyword evidence="1" id="KW-0732">Signal</keyword>
<evidence type="ECO:0008006" key="4">
    <source>
        <dbReference type="Google" id="ProtNLM"/>
    </source>
</evidence>
<dbReference type="AlphaFoldDB" id="A0A6I3L5F6"/>
<feature type="signal peptide" evidence="1">
    <location>
        <begin position="1"/>
        <end position="27"/>
    </location>
</feature>
<protein>
    <recommendedName>
        <fullName evidence="4">Secreted protein</fullName>
    </recommendedName>
</protein>
<feature type="chain" id="PRO_5026139817" description="Secreted protein" evidence="1">
    <location>
        <begin position="28"/>
        <end position="163"/>
    </location>
</feature>